<feature type="domain" description="Penicillin-binding protein transpeptidase" evidence="1">
    <location>
        <begin position="278"/>
        <end position="545"/>
    </location>
</feature>
<name>A0A8J3PZ84_9ACTN</name>
<dbReference type="InterPro" id="IPR012338">
    <property type="entry name" value="Beta-lactam/transpept-like"/>
</dbReference>
<evidence type="ECO:0000259" key="2">
    <source>
        <dbReference type="Pfam" id="PF05223"/>
    </source>
</evidence>
<evidence type="ECO:0000313" key="4">
    <source>
        <dbReference type="Proteomes" id="UP000630097"/>
    </source>
</evidence>
<dbReference type="GO" id="GO:0005886">
    <property type="term" value="C:plasma membrane"/>
    <property type="evidence" value="ECO:0007669"/>
    <property type="project" value="TreeGrafter"/>
</dbReference>
<dbReference type="Pfam" id="PF00905">
    <property type="entry name" value="Transpeptidase"/>
    <property type="match status" value="1"/>
</dbReference>
<reference evidence="3 4" key="1">
    <citation type="submission" date="2021-01" db="EMBL/GenBank/DDBJ databases">
        <title>Whole genome shotgun sequence of Planotetraspora kaengkrachanensis NBRC 104272.</title>
        <authorList>
            <person name="Komaki H."/>
            <person name="Tamura T."/>
        </authorList>
    </citation>
    <scope>NUCLEOTIDE SEQUENCE [LARGE SCALE GENOMIC DNA]</scope>
    <source>
        <strain evidence="3 4">NBRC 104272</strain>
    </source>
</reference>
<dbReference type="InterPro" id="IPR050515">
    <property type="entry name" value="Beta-lactam/transpept"/>
</dbReference>
<organism evidence="3 4">
    <name type="scientific">Planotetraspora kaengkrachanensis</name>
    <dbReference type="NCBI Taxonomy" id="575193"/>
    <lineage>
        <taxon>Bacteria</taxon>
        <taxon>Bacillati</taxon>
        <taxon>Actinomycetota</taxon>
        <taxon>Actinomycetes</taxon>
        <taxon>Streptosporangiales</taxon>
        <taxon>Streptosporangiaceae</taxon>
        <taxon>Planotetraspora</taxon>
    </lineage>
</organism>
<comment type="caution">
    <text evidence="3">The sequence shown here is derived from an EMBL/GenBank/DDBJ whole genome shotgun (WGS) entry which is preliminary data.</text>
</comment>
<dbReference type="PANTHER" id="PTHR30627:SF24">
    <property type="entry name" value="PENICILLIN-BINDING PROTEIN 4B"/>
    <property type="match status" value="1"/>
</dbReference>
<dbReference type="SUPFAM" id="SSF54427">
    <property type="entry name" value="NTF2-like"/>
    <property type="match status" value="1"/>
</dbReference>
<dbReference type="EMBL" id="BONV01000041">
    <property type="protein sequence ID" value="GIG83583.1"/>
    <property type="molecule type" value="Genomic_DNA"/>
</dbReference>
<dbReference type="Gene3D" id="3.90.1310.10">
    <property type="entry name" value="Penicillin-binding protein 2a (Domain 2)"/>
    <property type="match status" value="1"/>
</dbReference>
<dbReference type="InterPro" id="IPR007887">
    <property type="entry name" value="MecA_N"/>
</dbReference>
<accession>A0A8J3PZ84</accession>
<sequence>MRAQDMGVHMPRGRIVAITSVAGVLVVAAAAGGAYYVLHTRGTPQETAQRFTAAWTRGDLAGMKTDLTAADPAFDSVYSELTKNLGATKVAVSGLSVSKPVNDRATATYTVTATLKNIGDWSYKGTLDLAVKDHYWKVDWSPKAVHPDLDGSNHLAIKTSWPQRAVILAANGERIDTGDVGGSVQQLVGYLDKATAKDVKKLGTAYRVGNAIGRGGLQETFQKQLAGTPTTEIQVTGAEKKVLHTIEGKAGKDVATSIDLRVQNAAADAVRDNDKPTSLVAIRPSTGEIVAVANSVGGFNRALGGTYPPGSTFKTITAAGLLAAGLTPSSKVTCPEKSKIGGLDIRNSDHEAFGSLSFLDSYAHSCNTTFAPLAAEKLGAQKLYDIATQLGFNQAFNIGVPATKGSMPKATSDAELASEAFGQARITSSPLVMATVAAAAADGSWRPPTLVPALKQKLRPKPLPDGVAAPLQQMMRAVVTKGTAHAAGLPSGTAGKTGTAEFGPAGKIQTHAWFIGFRGDIAFAVVVEAGGMGGDVAAPIAADFLKSL</sequence>
<dbReference type="SUPFAM" id="SSF56601">
    <property type="entry name" value="beta-lactamase/transpeptidase-like"/>
    <property type="match status" value="1"/>
</dbReference>
<evidence type="ECO:0008006" key="5">
    <source>
        <dbReference type="Google" id="ProtNLM"/>
    </source>
</evidence>
<gene>
    <name evidence="3" type="ORF">Pka01_67100</name>
</gene>
<feature type="domain" description="NTF2-like N-terminal transpeptidase" evidence="2">
    <location>
        <begin position="43"/>
        <end position="150"/>
    </location>
</feature>
<dbReference type="InterPro" id="IPR032710">
    <property type="entry name" value="NTF2-like_dom_sf"/>
</dbReference>
<dbReference type="GO" id="GO:0071972">
    <property type="term" value="F:peptidoglycan L,D-transpeptidase activity"/>
    <property type="evidence" value="ECO:0007669"/>
    <property type="project" value="TreeGrafter"/>
</dbReference>
<dbReference type="GO" id="GO:0046677">
    <property type="term" value="P:response to antibiotic"/>
    <property type="evidence" value="ECO:0007669"/>
    <property type="project" value="InterPro"/>
</dbReference>
<evidence type="ECO:0000259" key="1">
    <source>
        <dbReference type="Pfam" id="PF00905"/>
    </source>
</evidence>
<evidence type="ECO:0000313" key="3">
    <source>
        <dbReference type="EMBL" id="GIG83583.1"/>
    </source>
</evidence>
<dbReference type="GO" id="GO:0008658">
    <property type="term" value="F:penicillin binding"/>
    <property type="evidence" value="ECO:0007669"/>
    <property type="project" value="InterPro"/>
</dbReference>
<dbReference type="InterPro" id="IPR001460">
    <property type="entry name" value="PCN-bd_Tpept"/>
</dbReference>
<protein>
    <recommendedName>
        <fullName evidence="5">Cell division protein FtsI</fullName>
    </recommendedName>
</protein>
<dbReference type="Gene3D" id="3.40.710.10">
    <property type="entry name" value="DD-peptidase/beta-lactamase superfamily"/>
    <property type="match status" value="1"/>
</dbReference>
<dbReference type="Gene3D" id="3.10.450.100">
    <property type="entry name" value="NTF2-like, domain 1"/>
    <property type="match status" value="1"/>
</dbReference>
<dbReference type="PANTHER" id="PTHR30627">
    <property type="entry name" value="PEPTIDOGLYCAN D,D-TRANSPEPTIDASE"/>
    <property type="match status" value="1"/>
</dbReference>
<proteinExistence type="predicted"/>
<dbReference type="AlphaFoldDB" id="A0A8J3PZ84"/>
<dbReference type="Pfam" id="PF05223">
    <property type="entry name" value="MecA_N"/>
    <property type="match status" value="1"/>
</dbReference>
<dbReference type="GO" id="GO:0071555">
    <property type="term" value="P:cell wall organization"/>
    <property type="evidence" value="ECO:0007669"/>
    <property type="project" value="TreeGrafter"/>
</dbReference>
<dbReference type="Proteomes" id="UP000630097">
    <property type="component" value="Unassembled WGS sequence"/>
</dbReference>
<keyword evidence="4" id="KW-1185">Reference proteome</keyword>